<dbReference type="RefSeq" id="XP_019050530.1">
    <property type="nucleotide sequence ID" value="XM_019187652.1"/>
</dbReference>
<proteinExistence type="predicted"/>
<feature type="compositionally biased region" description="Basic and acidic residues" evidence="1">
    <location>
        <begin position="42"/>
        <end position="53"/>
    </location>
</feature>
<dbReference type="VEuPathDB" id="FungiDB:I302_00965"/>
<dbReference type="AlphaFoldDB" id="A0A1B9GEM0"/>
<feature type="compositionally biased region" description="Basic and acidic residues" evidence="1">
    <location>
        <begin position="122"/>
        <end position="131"/>
    </location>
</feature>
<reference evidence="3" key="2">
    <citation type="submission" date="2013-07" db="EMBL/GenBank/DDBJ databases">
        <authorList>
            <consortium name="The Broad Institute Genome Sequencing Platform"/>
            <person name="Cuomo C."/>
            <person name="Litvintseva A."/>
            <person name="Chen Y."/>
            <person name="Heitman J."/>
            <person name="Sun S."/>
            <person name="Springer D."/>
            <person name="Dromer F."/>
            <person name="Young S.K."/>
            <person name="Zeng Q."/>
            <person name="Gargeya S."/>
            <person name="Fitzgerald M."/>
            <person name="Abouelleil A."/>
            <person name="Alvarado L."/>
            <person name="Berlin A.M."/>
            <person name="Chapman S.B."/>
            <person name="Dewar J."/>
            <person name="Goldberg J."/>
            <person name="Griggs A."/>
            <person name="Gujja S."/>
            <person name="Hansen M."/>
            <person name="Howarth C."/>
            <person name="Imamovic A."/>
            <person name="Larimer J."/>
            <person name="McCowan C."/>
            <person name="Murphy C."/>
            <person name="Pearson M."/>
            <person name="Priest M."/>
            <person name="Roberts A."/>
            <person name="Saif S."/>
            <person name="Shea T."/>
            <person name="Sykes S."/>
            <person name="Wortman J."/>
            <person name="Nusbaum C."/>
            <person name="Birren B."/>
        </authorList>
    </citation>
    <scope>NUCLEOTIDE SEQUENCE</scope>
    <source>
        <strain evidence="3">CBS 10118</strain>
    </source>
</reference>
<reference evidence="2" key="1">
    <citation type="submission" date="2013-07" db="EMBL/GenBank/DDBJ databases">
        <title>The Genome Sequence of Cryptococcus bestiolae CBS10118.</title>
        <authorList>
            <consortium name="The Broad Institute Genome Sequencing Platform"/>
            <person name="Cuomo C."/>
            <person name="Litvintseva A."/>
            <person name="Chen Y."/>
            <person name="Heitman J."/>
            <person name="Sun S."/>
            <person name="Springer D."/>
            <person name="Dromer F."/>
            <person name="Young S.K."/>
            <person name="Zeng Q."/>
            <person name="Gargeya S."/>
            <person name="Fitzgerald M."/>
            <person name="Abouelleil A."/>
            <person name="Alvarado L."/>
            <person name="Berlin A.M."/>
            <person name="Chapman S.B."/>
            <person name="Dewar J."/>
            <person name="Goldberg J."/>
            <person name="Griggs A."/>
            <person name="Gujja S."/>
            <person name="Hansen M."/>
            <person name="Howarth C."/>
            <person name="Imamovic A."/>
            <person name="Larimer J."/>
            <person name="McCowan C."/>
            <person name="Murphy C."/>
            <person name="Pearson M."/>
            <person name="Priest M."/>
            <person name="Roberts A."/>
            <person name="Saif S."/>
            <person name="Shea T."/>
            <person name="Sykes S."/>
            <person name="Wortman J."/>
            <person name="Nusbaum C."/>
            <person name="Birren B."/>
        </authorList>
    </citation>
    <scope>NUCLEOTIDE SEQUENCE [LARGE SCALE GENOMIC DNA]</scope>
    <source>
        <strain evidence="2">CBS 10118</strain>
    </source>
</reference>
<evidence type="ECO:0000313" key="4">
    <source>
        <dbReference type="Proteomes" id="UP000092730"/>
    </source>
</evidence>
<sequence length="270" mass="30841">MPPKGSGKPRHSSPLKPTRKSSKTPAKKARASEPAPQGGKRKATDESDHEEKGKRGKGRKKGKVDEEEEEEEEEAEVVELGDSEGEEDEKEDDKEVNDSQEVFKEISSKLHSKSKRSRKSGKKEPIETKELKKLDKMYDDVHDMMKQDDIVQVRQQTISDLFIKLKGDLDLEQTKKTGELIETRTHRCVELYNYYQDLANNYHEPLIGALGNAIRAHEGRTQSIGKTIKEFTKIQKEKIKENEEMMKSALDPQKMVHGSRELMLSVLRNV</sequence>
<name>A0A1B9GEM0_9TREE</name>
<evidence type="ECO:0000313" key="2">
    <source>
        <dbReference type="EMBL" id="OCF29460.1"/>
    </source>
</evidence>
<dbReference type="Proteomes" id="UP000092730">
    <property type="component" value="Chromosome 1"/>
</dbReference>
<feature type="compositionally biased region" description="Basic residues" evidence="1">
    <location>
        <begin position="7"/>
        <end position="29"/>
    </location>
</feature>
<dbReference type="OrthoDB" id="10673469at2759"/>
<dbReference type="GeneID" id="30205364"/>
<accession>A0A1B9GEM0</accession>
<reference evidence="2" key="3">
    <citation type="submission" date="2014-01" db="EMBL/GenBank/DDBJ databases">
        <title>Evolution of pathogenesis and genome organization in the Tremellales.</title>
        <authorList>
            <person name="Cuomo C."/>
            <person name="Litvintseva A."/>
            <person name="Heitman J."/>
            <person name="Chen Y."/>
            <person name="Sun S."/>
            <person name="Springer D."/>
            <person name="Dromer F."/>
            <person name="Young S."/>
            <person name="Zeng Q."/>
            <person name="Chapman S."/>
            <person name="Gujja S."/>
            <person name="Saif S."/>
            <person name="Birren B."/>
        </authorList>
    </citation>
    <scope>NUCLEOTIDE SEQUENCE</scope>
    <source>
        <strain evidence="2">CBS 10118</strain>
    </source>
</reference>
<keyword evidence="4" id="KW-1185">Reference proteome</keyword>
<feature type="compositionally biased region" description="Basic residues" evidence="1">
    <location>
        <begin position="110"/>
        <end position="121"/>
    </location>
</feature>
<evidence type="ECO:0000256" key="1">
    <source>
        <dbReference type="SAM" id="MobiDB-lite"/>
    </source>
</evidence>
<gene>
    <name evidence="2" type="ORF">I302_00965</name>
    <name evidence="3" type="ORF">I302_102273</name>
</gene>
<protein>
    <submittedName>
        <fullName evidence="2">Uncharacterized protein</fullName>
    </submittedName>
</protein>
<dbReference type="EMBL" id="KI894018">
    <property type="protein sequence ID" value="OCF29460.1"/>
    <property type="molecule type" value="Genomic_DNA"/>
</dbReference>
<dbReference type="KEGG" id="kbi:30205364"/>
<reference evidence="3" key="4">
    <citation type="submission" date="2024-02" db="EMBL/GenBank/DDBJ databases">
        <title>Comparative genomics of Cryptococcus and Kwoniella reveals pathogenesis evolution and contrasting modes of karyotype evolution via chromosome fusion or intercentromeric recombination.</title>
        <authorList>
            <person name="Coelho M.A."/>
            <person name="David-Palma M."/>
            <person name="Shea T."/>
            <person name="Bowers K."/>
            <person name="McGinley-Smith S."/>
            <person name="Mohammad A.W."/>
            <person name="Gnirke A."/>
            <person name="Yurkov A.M."/>
            <person name="Nowrousian M."/>
            <person name="Sun S."/>
            <person name="Cuomo C.A."/>
            <person name="Heitman J."/>
        </authorList>
    </citation>
    <scope>NUCLEOTIDE SEQUENCE</scope>
    <source>
        <strain evidence="3">CBS 10118</strain>
    </source>
</reference>
<organism evidence="2">
    <name type="scientific">Kwoniella bestiolae CBS 10118</name>
    <dbReference type="NCBI Taxonomy" id="1296100"/>
    <lineage>
        <taxon>Eukaryota</taxon>
        <taxon>Fungi</taxon>
        <taxon>Dikarya</taxon>
        <taxon>Basidiomycota</taxon>
        <taxon>Agaricomycotina</taxon>
        <taxon>Tremellomycetes</taxon>
        <taxon>Tremellales</taxon>
        <taxon>Cryptococcaceae</taxon>
        <taxon>Kwoniella</taxon>
    </lineage>
</organism>
<feature type="region of interest" description="Disordered" evidence="1">
    <location>
        <begin position="1"/>
        <end position="131"/>
    </location>
</feature>
<feature type="compositionally biased region" description="Acidic residues" evidence="1">
    <location>
        <begin position="65"/>
        <end position="95"/>
    </location>
</feature>
<dbReference type="EMBL" id="CP144541">
    <property type="protein sequence ID" value="WVW80295.1"/>
    <property type="molecule type" value="Genomic_DNA"/>
</dbReference>
<evidence type="ECO:0000313" key="3">
    <source>
        <dbReference type="EMBL" id="WVW80295.1"/>
    </source>
</evidence>